<dbReference type="AlphaFoldDB" id="A0ABD1FJD4"/>
<accession>A0ABD1FJD4</accession>
<feature type="region of interest" description="Disordered" evidence="1">
    <location>
        <begin position="41"/>
        <end position="128"/>
    </location>
</feature>
<feature type="compositionally biased region" description="Pro residues" evidence="1">
    <location>
        <begin position="52"/>
        <end position="65"/>
    </location>
</feature>
<gene>
    <name evidence="2" type="ORF">AAHA92_32026</name>
</gene>
<evidence type="ECO:0000313" key="3">
    <source>
        <dbReference type="Proteomes" id="UP001567538"/>
    </source>
</evidence>
<protein>
    <submittedName>
        <fullName evidence="2">Uncharacterized protein</fullName>
    </submittedName>
</protein>
<keyword evidence="3" id="KW-1185">Reference proteome</keyword>
<name>A0ABD1FJD4_SALDI</name>
<feature type="compositionally biased region" description="Polar residues" evidence="1">
    <location>
        <begin position="10"/>
        <end position="25"/>
    </location>
</feature>
<sequence>MLLHHHLLCSKTQSSNPQISSNQLKTSHRYQFPAIPQVKIEADDALLNRSPLPSPPPSLPTPTPKPNQMQSRKRRRSQPTPANPAAGDGRNPIQTRLETEEKAGGGRRRRRQQSGGKAAQGLGFDELE</sequence>
<feature type="region of interest" description="Disordered" evidence="1">
    <location>
        <begin position="1"/>
        <end position="27"/>
    </location>
</feature>
<comment type="caution">
    <text evidence="2">The sequence shown here is derived from an EMBL/GenBank/DDBJ whole genome shotgun (WGS) entry which is preliminary data.</text>
</comment>
<evidence type="ECO:0000313" key="2">
    <source>
        <dbReference type="EMBL" id="KAL1531946.1"/>
    </source>
</evidence>
<evidence type="ECO:0000256" key="1">
    <source>
        <dbReference type="SAM" id="MobiDB-lite"/>
    </source>
</evidence>
<proteinExistence type="predicted"/>
<dbReference type="EMBL" id="JBEAFC010000014">
    <property type="protein sequence ID" value="KAL1531946.1"/>
    <property type="molecule type" value="Genomic_DNA"/>
</dbReference>
<reference evidence="2 3" key="1">
    <citation type="submission" date="2024-06" db="EMBL/GenBank/DDBJ databases">
        <title>A chromosome level genome sequence of Diviner's sage (Salvia divinorum).</title>
        <authorList>
            <person name="Ford S.A."/>
            <person name="Ro D.-K."/>
            <person name="Ness R.W."/>
            <person name="Phillips M.A."/>
        </authorList>
    </citation>
    <scope>NUCLEOTIDE SEQUENCE [LARGE SCALE GENOMIC DNA]</scope>
    <source>
        <strain evidence="2">SAF-2024a</strain>
        <tissue evidence="2">Leaf</tissue>
    </source>
</reference>
<organism evidence="2 3">
    <name type="scientific">Salvia divinorum</name>
    <name type="common">Maria pastora</name>
    <name type="synonym">Diviner's sage</name>
    <dbReference type="NCBI Taxonomy" id="28513"/>
    <lineage>
        <taxon>Eukaryota</taxon>
        <taxon>Viridiplantae</taxon>
        <taxon>Streptophyta</taxon>
        <taxon>Embryophyta</taxon>
        <taxon>Tracheophyta</taxon>
        <taxon>Spermatophyta</taxon>
        <taxon>Magnoliopsida</taxon>
        <taxon>eudicotyledons</taxon>
        <taxon>Gunneridae</taxon>
        <taxon>Pentapetalae</taxon>
        <taxon>asterids</taxon>
        <taxon>lamiids</taxon>
        <taxon>Lamiales</taxon>
        <taxon>Lamiaceae</taxon>
        <taxon>Nepetoideae</taxon>
        <taxon>Mentheae</taxon>
        <taxon>Salviinae</taxon>
        <taxon>Salvia</taxon>
        <taxon>Salvia subgen. Calosphace</taxon>
    </lineage>
</organism>
<dbReference type="Proteomes" id="UP001567538">
    <property type="component" value="Unassembled WGS sequence"/>
</dbReference>